<feature type="compositionally biased region" description="Low complexity" evidence="1">
    <location>
        <begin position="604"/>
        <end position="615"/>
    </location>
</feature>
<dbReference type="STRING" id="30066.A0A182V7R2"/>
<evidence type="ECO:0000313" key="4">
    <source>
        <dbReference type="Proteomes" id="UP000075903"/>
    </source>
</evidence>
<accession>A0A182V7R2</accession>
<dbReference type="Gene3D" id="1.10.8.270">
    <property type="entry name" value="putative rabgap domain of human tbc1 domain family member 14 like domains"/>
    <property type="match status" value="1"/>
</dbReference>
<evidence type="ECO:0000256" key="1">
    <source>
        <dbReference type="SAM" id="MobiDB-lite"/>
    </source>
</evidence>
<feature type="compositionally biased region" description="Polar residues" evidence="1">
    <location>
        <begin position="1608"/>
        <end position="1617"/>
    </location>
</feature>
<dbReference type="PANTHER" id="PTHR13399:SF2">
    <property type="entry name" value="TRANSLOCON-ASSOCIATED PROTEIN SUBUNIT GAMMA"/>
    <property type="match status" value="1"/>
</dbReference>
<proteinExistence type="predicted"/>
<feature type="compositionally biased region" description="Low complexity" evidence="1">
    <location>
        <begin position="622"/>
        <end position="638"/>
    </location>
</feature>
<feature type="region of interest" description="Disordered" evidence="1">
    <location>
        <begin position="1505"/>
        <end position="1673"/>
    </location>
</feature>
<dbReference type="Gene3D" id="1.10.472.80">
    <property type="entry name" value="Ypt/Rab-GAP domain of gyp1p, domain 3"/>
    <property type="match status" value="1"/>
</dbReference>
<evidence type="ECO:0000259" key="2">
    <source>
        <dbReference type="PROSITE" id="PS50086"/>
    </source>
</evidence>
<organism evidence="3 4">
    <name type="scientific">Anopheles merus</name>
    <name type="common">Mosquito</name>
    <dbReference type="NCBI Taxonomy" id="30066"/>
    <lineage>
        <taxon>Eukaryota</taxon>
        <taxon>Metazoa</taxon>
        <taxon>Ecdysozoa</taxon>
        <taxon>Arthropoda</taxon>
        <taxon>Hexapoda</taxon>
        <taxon>Insecta</taxon>
        <taxon>Pterygota</taxon>
        <taxon>Neoptera</taxon>
        <taxon>Endopterygota</taxon>
        <taxon>Diptera</taxon>
        <taxon>Nematocera</taxon>
        <taxon>Culicoidea</taxon>
        <taxon>Culicidae</taxon>
        <taxon>Anophelinae</taxon>
        <taxon>Anopheles</taxon>
    </lineage>
</organism>
<reference evidence="3" key="1">
    <citation type="submission" date="2020-05" db="UniProtKB">
        <authorList>
            <consortium name="EnsemblMetazoa"/>
        </authorList>
    </citation>
    <scope>IDENTIFICATION</scope>
    <source>
        <strain evidence="3">MAF</strain>
    </source>
</reference>
<dbReference type="FunFam" id="1.10.8.270:FF:000009">
    <property type="entry name" value="TBC1 domain family member 30"/>
    <property type="match status" value="1"/>
</dbReference>
<feature type="compositionally biased region" description="Pro residues" evidence="1">
    <location>
        <begin position="57"/>
        <end position="68"/>
    </location>
</feature>
<dbReference type="VEuPathDB" id="VectorBase:AMEM010290"/>
<dbReference type="Proteomes" id="UP000075903">
    <property type="component" value="Unassembled WGS sequence"/>
</dbReference>
<name>A0A182V7R2_ANOME</name>
<evidence type="ECO:0000313" key="3">
    <source>
        <dbReference type="EnsemblMetazoa" id="AMEM010290-PA"/>
    </source>
</evidence>
<feature type="compositionally biased region" description="Basic and acidic residues" evidence="1">
    <location>
        <begin position="539"/>
        <end position="581"/>
    </location>
</feature>
<dbReference type="Pfam" id="PF00566">
    <property type="entry name" value="RabGAP-TBC"/>
    <property type="match status" value="1"/>
</dbReference>
<dbReference type="GO" id="GO:0005783">
    <property type="term" value="C:endoplasmic reticulum"/>
    <property type="evidence" value="ECO:0007669"/>
    <property type="project" value="TreeGrafter"/>
</dbReference>
<dbReference type="EnsemblMetazoa" id="AMEM010290-RA">
    <property type="protein sequence ID" value="AMEM010290-PA"/>
    <property type="gene ID" value="AMEM010290"/>
</dbReference>
<dbReference type="InterPro" id="IPR032738">
    <property type="entry name" value="Tbc1d30_C"/>
</dbReference>
<dbReference type="Pfam" id="PF15733">
    <property type="entry name" value="DUF4682"/>
    <property type="match status" value="1"/>
</dbReference>
<dbReference type="PROSITE" id="PS50086">
    <property type="entry name" value="TBC_RABGAP"/>
    <property type="match status" value="1"/>
</dbReference>
<feature type="compositionally biased region" description="Basic residues" evidence="1">
    <location>
        <begin position="1555"/>
        <end position="1570"/>
    </location>
</feature>
<dbReference type="PANTHER" id="PTHR13399">
    <property type="entry name" value="TRANSLOCON-ASSOCIATED PROTEIN TRAP , GAMMA SUBUNIT"/>
    <property type="match status" value="1"/>
</dbReference>
<feature type="compositionally biased region" description="Basic and acidic residues" evidence="1">
    <location>
        <begin position="666"/>
        <end position="676"/>
    </location>
</feature>
<keyword evidence="4" id="KW-1185">Reference proteome</keyword>
<dbReference type="InterPro" id="IPR035969">
    <property type="entry name" value="Rab-GAP_TBC_sf"/>
</dbReference>
<dbReference type="SUPFAM" id="SSF47923">
    <property type="entry name" value="Ypt/Rab-GAP domain of gyp1p"/>
    <property type="match status" value="2"/>
</dbReference>
<protein>
    <submittedName>
        <fullName evidence="3">Rab-GAP TBC domain-containing protein</fullName>
    </submittedName>
</protein>
<sequence length="1808" mass="198372">MSFLFSSIKNLTVGGTGASSAVGSSAAPATTTPTAASTGPIVSCYQESEEMRFNALSPPPPPPPPPPSASSSDYNISKKMGVPDTQSDFNQWLHAMKMVARLPGGMPSEFRRKLWMALADRYLKTRSLNWEEESARCLSEQSDEDDEELGIQIVKDLHRTGSSLCSGPSGTINQGKLKRVLLGYSRFNPEVGYCQGFNMLGALILQVMDKSESDSIKVMILLIEGLLPAGYFCGSLGGLQADMAVFRDLLGTRLPKLARHLQKLQGPEGAFEPPLTNVFTMQWFLTLFCTCLPIPLVLRVWDLILIEGSDVLLRTALAIWGILESKILATKTADDFYCKMGALSSELVNGSLVDSNALIQRVVDIGPIADLQRLRDKHLNSITQLKDTSNLKIFYSDDEGESDEDSRLAVTATAWGLRSGRRASLGIPPNFARAEGKEKMNLDISLLKKQYDKLRERQRQAHIILTAAVARQPANPSPNAGTLQVNQLLVGKNALLSAKGKRLGPPQGAVPPVRSGSKSSSKQAGKQSTGPSRSPKPVETLHWKDMDETKQRRNSLKWKDLPKDAATKKPPDECSKPDSSPKLKKSASASSAISNLSETGSSGGDASSSARTGGALKRRSESSSYSEESDGESSTSTSLCDDDNQPLSASSLEASPMKRRITPESIIREVPDEERLVVIVPSDSELTDIKEEPSSYGEDEEAELSRASEVDPQLVGELVSPLSDVVVEPPPRTAPDKLSPASRPIQPEPEDHSLSVAITSTSQLSPIPDITKYVSMSTISPLKTPSSLMDYSDYLANIPTDNTVTVDVTKSPTPMVEVARIESEPAAFKVSDEGVTNELFERINAAERPSKLDLHVLKERRVSESLVTTAESVLDRSDATSKLDNYSFTNVSNRSSMSSSFVLELPIKSTLQHDSPLLPPSVDLAAVVERESSQPKQQPKYQIADALCTPTPQDEAAPGESPEDIERYLANRVKFLKEKSFSMDDPIKGEDLPPEDITKRSASEGLVAIDSNPLKSDKMLEIIKENSLILGRIVRKTRDQDEQRTDQLIKQDETEMLIRTIEQLPSLQHGQHSPDLKLTHSVVDELLERAEPDKPLLASFRLKFECEPTVPSTQGETDVPMFAGEDIKSKTDLLIQRTEEQLARFAPPEPTYYVRKDNFREIITPEEEKVTTEPAKGAIVESMPAAIVPPPPLPAVVKEPDAADPVSPTAPLNLSFNAIDTRAVSSKTEELIKKTEEQLARFRTHDKKMIDKLEKRLSLIDMKLGESTPPAMLASTTASTTTLSATVASSKTEEVLKKSEEQISRLALARKSPTRFKLDGAADHSATDPAPTISLKTEELIKKTDEQLARFKAAAESTAEKRKSRHELDELLRPENGCTERMLSRSCESIRSESLSSLDETAIVRQVQEQMLRTIQLPDEVRTCKTDELIRGIEDGKIKLGDDYITTIKTIDYLKRSNANMLATLSSIENSIKTIDNYCDYESDIQSDRINDTIDNLEKSLKQFDAQHPAPPLSPTQRRSSGPLGTEPPLVMVHDYSTTHHEARSCRPTSCNRPSRPRKRKEYSPRRRKDKERDPDGKSVSGSNNRARKDHSSDYSSDNQSVERESPKTYTYASYYSHSPPITPRLVSPSRKLPPEPTNARPTTLKSTSHDRYTLALGPHPSSPSRFDKSPSSPIITKAYLESLKPATPVASGRTTRSAENSPPYHPNQPVALSPTSSMQIGRYQAGTLRSATAYHDPDAHSHIKSCENILMRFDYERISAIAASFPISSALSPSPTKYSSLDFKQDGGGGALSLGSLAASPNNKSLH</sequence>
<feature type="region of interest" description="Disordered" evidence="1">
    <location>
        <begin position="1686"/>
        <end position="1715"/>
    </location>
</feature>
<feature type="compositionally biased region" description="Low complexity" evidence="1">
    <location>
        <begin position="18"/>
        <end position="40"/>
    </location>
</feature>
<dbReference type="SMART" id="SM00164">
    <property type="entry name" value="TBC"/>
    <property type="match status" value="1"/>
</dbReference>
<feature type="compositionally biased region" description="Low complexity" evidence="1">
    <location>
        <begin position="586"/>
        <end position="597"/>
    </location>
</feature>
<dbReference type="InterPro" id="IPR000195">
    <property type="entry name" value="Rab-GAP-TBC_dom"/>
</dbReference>
<feature type="domain" description="Rab-GAP TBC" evidence="2">
    <location>
        <begin position="105"/>
        <end position="308"/>
    </location>
</feature>
<feature type="region of interest" description="Disordered" evidence="1">
    <location>
        <begin position="15"/>
        <end position="80"/>
    </location>
</feature>
<dbReference type="VEuPathDB" id="VectorBase:AMEM21_015901"/>
<feature type="region of interest" description="Disordered" evidence="1">
    <location>
        <begin position="499"/>
        <end position="751"/>
    </location>
</feature>
<feature type="compositionally biased region" description="Low complexity" evidence="1">
    <location>
        <begin position="515"/>
        <end position="528"/>
    </location>
</feature>